<gene>
    <name evidence="2" type="ORF">GCM10010964_04470</name>
</gene>
<evidence type="ECO:0000256" key="1">
    <source>
        <dbReference type="ARBA" id="ARBA00023027"/>
    </source>
</evidence>
<protein>
    <submittedName>
        <fullName evidence="2">NAD(P)-dependent oxidoreductase</fullName>
    </submittedName>
</protein>
<reference evidence="2 3" key="1">
    <citation type="journal article" date="2014" name="Int. J. Syst. Evol. Microbiol.">
        <title>Complete genome sequence of Corynebacterium casei LMG S-19264T (=DSM 44701T), isolated from a smear-ripened cheese.</title>
        <authorList>
            <consortium name="US DOE Joint Genome Institute (JGI-PGF)"/>
            <person name="Walter F."/>
            <person name="Albersmeier A."/>
            <person name="Kalinowski J."/>
            <person name="Ruckert C."/>
        </authorList>
    </citation>
    <scope>NUCLEOTIDE SEQUENCE [LARGE SCALE GENOMIC DNA]</scope>
    <source>
        <strain evidence="2 3">CGMCC 1.16330</strain>
    </source>
</reference>
<proteinExistence type="predicted"/>
<dbReference type="Proteomes" id="UP000597507">
    <property type="component" value="Unassembled WGS sequence"/>
</dbReference>
<sequence length="312" mass="33043">MDGAPPHLLIFGLGYAGTAVARCAARRGWRVAGTARDPARRRAGAPEGVQVVAFAEAAPALARATHLLVTAPPGEEGDPVIAAHRDAILAAPAIVWIGYVSTTGVYGDRKGGQVEEITPPAPTEDRSRRRLAAEEAWRALAAAMAGRPALDLLRAGGIYGPGRSPFDALRAGTARRVIKPGHAFGRIHRDDLARAVLAAAARPPAPGRARVLHLVDDEPAEPATVIEEAARLLGVAPPPAVPFEEAVRAMSPMARGFWEEDRRVANARTKAALGIAWRHPTYREGLRAILAEEAAGASARGGREQRVERPRQ</sequence>
<dbReference type="RefSeq" id="WP_188897974.1">
    <property type="nucleotide sequence ID" value="NZ_BMKS01000001.1"/>
</dbReference>
<dbReference type="Gene3D" id="3.40.50.720">
    <property type="entry name" value="NAD(P)-binding Rossmann-like Domain"/>
    <property type="match status" value="1"/>
</dbReference>
<dbReference type="PANTHER" id="PTHR43574">
    <property type="entry name" value="EPIMERASE-RELATED"/>
    <property type="match status" value="1"/>
</dbReference>
<evidence type="ECO:0000313" key="2">
    <source>
        <dbReference type="EMBL" id="GGG19314.1"/>
    </source>
</evidence>
<keyword evidence="1" id="KW-0520">NAD</keyword>
<dbReference type="InterPro" id="IPR036291">
    <property type="entry name" value="NAD(P)-bd_dom_sf"/>
</dbReference>
<organism evidence="2 3">
    <name type="scientific">Caldovatus sediminis</name>
    <dbReference type="NCBI Taxonomy" id="2041189"/>
    <lineage>
        <taxon>Bacteria</taxon>
        <taxon>Pseudomonadati</taxon>
        <taxon>Pseudomonadota</taxon>
        <taxon>Alphaproteobacteria</taxon>
        <taxon>Acetobacterales</taxon>
        <taxon>Roseomonadaceae</taxon>
        <taxon>Caldovatus</taxon>
    </lineage>
</organism>
<evidence type="ECO:0000313" key="3">
    <source>
        <dbReference type="Proteomes" id="UP000597507"/>
    </source>
</evidence>
<dbReference type="AlphaFoldDB" id="A0A8J2Z8C4"/>
<keyword evidence="3" id="KW-1185">Reference proteome</keyword>
<dbReference type="EMBL" id="BMKS01000001">
    <property type="protein sequence ID" value="GGG19314.1"/>
    <property type="molecule type" value="Genomic_DNA"/>
</dbReference>
<comment type="caution">
    <text evidence="2">The sequence shown here is derived from an EMBL/GenBank/DDBJ whole genome shotgun (WGS) entry which is preliminary data.</text>
</comment>
<dbReference type="SUPFAM" id="SSF51735">
    <property type="entry name" value="NAD(P)-binding Rossmann-fold domains"/>
    <property type="match status" value="1"/>
</dbReference>
<accession>A0A8J2Z8C4</accession>
<name>A0A8J2Z8C4_9PROT</name>